<feature type="transmembrane region" description="Helical" evidence="7">
    <location>
        <begin position="17"/>
        <end position="35"/>
    </location>
</feature>
<evidence type="ECO:0000256" key="1">
    <source>
        <dbReference type="ARBA" id="ARBA00004651"/>
    </source>
</evidence>
<feature type="transmembrane region" description="Helical" evidence="7">
    <location>
        <begin position="834"/>
        <end position="855"/>
    </location>
</feature>
<feature type="transmembrane region" description="Helical" evidence="7">
    <location>
        <begin position="417"/>
        <end position="437"/>
    </location>
</feature>
<keyword evidence="3" id="KW-1003">Cell membrane</keyword>
<feature type="transmembrane region" description="Helical" evidence="7">
    <location>
        <begin position="752"/>
        <end position="773"/>
    </location>
</feature>
<dbReference type="EMBL" id="SJPT01000005">
    <property type="protein sequence ID" value="TWU22091.1"/>
    <property type="molecule type" value="Genomic_DNA"/>
</dbReference>
<feature type="domain" description="Membrane transport protein MMPL" evidence="8">
    <location>
        <begin position="554"/>
        <end position="908"/>
    </location>
</feature>
<evidence type="ECO:0000256" key="6">
    <source>
        <dbReference type="ARBA" id="ARBA00023136"/>
    </source>
</evidence>
<dbReference type="PANTHER" id="PTHR33406">
    <property type="entry name" value="MEMBRANE PROTEIN MJ1562-RELATED"/>
    <property type="match status" value="1"/>
</dbReference>
<evidence type="ECO:0000259" key="8">
    <source>
        <dbReference type="Pfam" id="PF03176"/>
    </source>
</evidence>
<evidence type="ECO:0000313" key="9">
    <source>
        <dbReference type="EMBL" id="TWU22091.1"/>
    </source>
</evidence>
<accession>A0A5C6CF90</accession>
<dbReference type="InterPro" id="IPR050545">
    <property type="entry name" value="Mycobact_MmpL"/>
</dbReference>
<evidence type="ECO:0000256" key="3">
    <source>
        <dbReference type="ARBA" id="ARBA00022475"/>
    </source>
</evidence>
<proteinExistence type="inferred from homology"/>
<dbReference type="SUPFAM" id="SSF82866">
    <property type="entry name" value="Multidrug efflux transporter AcrB transmembrane domain"/>
    <property type="match status" value="2"/>
</dbReference>
<keyword evidence="4 7" id="KW-0812">Transmembrane</keyword>
<gene>
    <name evidence="9" type="primary">mmpL8</name>
    <name evidence="9" type="ORF">Pla52o_31390</name>
</gene>
<feature type="transmembrane region" description="Helical" evidence="7">
    <location>
        <begin position="376"/>
        <end position="397"/>
    </location>
</feature>
<comment type="similarity">
    <text evidence="2">Belongs to the resistance-nodulation-cell division (RND) (TC 2.A.6) family. MmpL subfamily.</text>
</comment>
<dbReference type="Gene3D" id="1.20.1640.10">
    <property type="entry name" value="Multidrug efflux transporter AcrB transmembrane domain"/>
    <property type="match status" value="2"/>
</dbReference>
<keyword evidence="10" id="KW-1185">Reference proteome</keyword>
<protein>
    <submittedName>
        <fullName evidence="9">Membrane transport protein mmpL8</fullName>
    </submittedName>
</protein>
<dbReference type="Pfam" id="PF03176">
    <property type="entry name" value="MMPL"/>
    <property type="match status" value="2"/>
</dbReference>
<reference evidence="9 10" key="1">
    <citation type="submission" date="2019-02" db="EMBL/GenBank/DDBJ databases">
        <title>Deep-cultivation of Planctomycetes and their phenomic and genomic characterization uncovers novel biology.</title>
        <authorList>
            <person name="Wiegand S."/>
            <person name="Jogler M."/>
            <person name="Boedeker C."/>
            <person name="Pinto D."/>
            <person name="Vollmers J."/>
            <person name="Rivas-Marin E."/>
            <person name="Kohn T."/>
            <person name="Peeters S.H."/>
            <person name="Heuer A."/>
            <person name="Rast P."/>
            <person name="Oberbeckmann S."/>
            <person name="Bunk B."/>
            <person name="Jeske O."/>
            <person name="Meyerdierks A."/>
            <person name="Storesund J.E."/>
            <person name="Kallscheuer N."/>
            <person name="Luecker S."/>
            <person name="Lage O.M."/>
            <person name="Pohl T."/>
            <person name="Merkel B.J."/>
            <person name="Hornburger P."/>
            <person name="Mueller R.-W."/>
            <person name="Bruemmer F."/>
            <person name="Labrenz M."/>
            <person name="Spormann A.M."/>
            <person name="Op Den Camp H."/>
            <person name="Overmann J."/>
            <person name="Amann R."/>
            <person name="Jetten M.S.M."/>
            <person name="Mascher T."/>
            <person name="Medema M.H."/>
            <person name="Devos D.P."/>
            <person name="Kaster A.-K."/>
            <person name="Ovreas L."/>
            <person name="Rohde M."/>
            <person name="Galperin M.Y."/>
            <person name="Jogler C."/>
        </authorList>
    </citation>
    <scope>NUCLEOTIDE SEQUENCE [LARGE SCALE GENOMIC DNA]</scope>
    <source>
        <strain evidence="9 10">Pla52o</strain>
    </source>
</reference>
<feature type="transmembrane region" description="Helical" evidence="7">
    <location>
        <begin position="729"/>
        <end position="746"/>
    </location>
</feature>
<sequence length="914" mass="100183">MHRPVSHRWAQFVTRRWGWVMLAWIVAAVVLRMAAPAWKDIAQDGDFEYLPPEMTSVAGGHLLDEAFPGIRSRSQMVLVIGRDEGALSKTDEIVGLDLLRRLYHQLGEVSWQRAIAEGYRGGPPAEDAPSGHWIKLAREAFDNSILMDERFYERIADQLPKSAATLREPRMALAYWDRGHLLEAWGDSAENVESDYEAALILQPKIPSMATPIADRELGSWDSLLDVLAWEDAIVGPRLKKDGARLAVLQLSSELAATSNIETLAALQQLIASVERYSMHYTAPGLQVLVTGSAAIGGETLTAARDAIRYTEWITVAMILIILTVVYRAPLLVAIPMISIGFAVVVSMSLVSLLTQWSMDGTIPGLDLRVFTTSRIFIVVILFGAGTDYCLFLIARLREEARETVWPVACRNAVSNVMGALIGSALTTVVGLGMLWIAQFGKFHYTGPIIGICLLVGLLVCTTLTPAMLRALGPKVFWPTKIDIRQPARRALLSPSSSHASGSAHGGLWGWIALVLTRYPITALSVGGFLLMVPGVYGLLNERSVTYDLSSQLSHSAESRQGLRLLAKHFNIGEINPVTVLIVRPEAAPHDVVKKSVKQLATKLYSQPGVTTVRTADDPLGDFPPNRDMGLLSGDAWRRRALQNHRIAQGYFFSEVPKLEKRLVRLDVIFQGDPFSIETASLVSNLQQYLQSRTEDPDSGWQGAEVLLAGTTPSIIDLRKVTLSDNRRIKIAVVVAVFLVLVVVLRRVGLSLYLIVTVLISYYATLGLTILFFRAAYGSDYVGLDWKLPLFLFVILVAVGQDYNVYLVTRVLEEQQRLGWLAALRRAVARTGGIITACGLVMAATFFSMTASVWFPPIASVFGFPSEGGAALRGIVELGFALGLGVLIDTFYVRTILVPSFIAIFGKRSGSAST</sequence>
<dbReference type="GO" id="GO:0005886">
    <property type="term" value="C:plasma membrane"/>
    <property type="evidence" value="ECO:0007669"/>
    <property type="project" value="UniProtKB-SubCell"/>
</dbReference>
<evidence type="ECO:0000313" key="10">
    <source>
        <dbReference type="Proteomes" id="UP000316304"/>
    </source>
</evidence>
<organism evidence="9 10">
    <name type="scientific">Novipirellula galeiformis</name>
    <dbReference type="NCBI Taxonomy" id="2528004"/>
    <lineage>
        <taxon>Bacteria</taxon>
        <taxon>Pseudomonadati</taxon>
        <taxon>Planctomycetota</taxon>
        <taxon>Planctomycetia</taxon>
        <taxon>Pirellulales</taxon>
        <taxon>Pirellulaceae</taxon>
        <taxon>Novipirellula</taxon>
    </lineage>
</organism>
<evidence type="ECO:0000256" key="5">
    <source>
        <dbReference type="ARBA" id="ARBA00022989"/>
    </source>
</evidence>
<feature type="transmembrane region" description="Helical" evidence="7">
    <location>
        <begin position="875"/>
        <end position="905"/>
    </location>
</feature>
<feature type="domain" description="Membrane transport protein MMPL" evidence="8">
    <location>
        <begin position="244"/>
        <end position="486"/>
    </location>
</feature>
<comment type="caution">
    <text evidence="9">The sequence shown here is derived from an EMBL/GenBank/DDBJ whole genome shotgun (WGS) entry which is preliminary data.</text>
</comment>
<dbReference type="OrthoDB" id="9782006at2"/>
<keyword evidence="5 7" id="KW-1133">Transmembrane helix</keyword>
<dbReference type="InterPro" id="IPR004869">
    <property type="entry name" value="MMPL_dom"/>
</dbReference>
<dbReference type="RefSeq" id="WP_146595333.1">
    <property type="nucleotide sequence ID" value="NZ_SJPT01000005.1"/>
</dbReference>
<feature type="transmembrane region" description="Helical" evidence="7">
    <location>
        <begin position="310"/>
        <end position="327"/>
    </location>
</feature>
<comment type="subcellular location">
    <subcellularLocation>
        <location evidence="1">Cell membrane</location>
        <topology evidence="1">Multi-pass membrane protein</topology>
    </subcellularLocation>
</comment>
<dbReference type="Proteomes" id="UP000316304">
    <property type="component" value="Unassembled WGS sequence"/>
</dbReference>
<dbReference type="PANTHER" id="PTHR33406:SF6">
    <property type="entry name" value="MEMBRANE PROTEIN YDGH-RELATED"/>
    <property type="match status" value="1"/>
</dbReference>
<evidence type="ECO:0000256" key="7">
    <source>
        <dbReference type="SAM" id="Phobius"/>
    </source>
</evidence>
<name>A0A5C6CF90_9BACT</name>
<dbReference type="AlphaFoldDB" id="A0A5C6CF90"/>
<keyword evidence="6 7" id="KW-0472">Membrane</keyword>
<evidence type="ECO:0000256" key="2">
    <source>
        <dbReference type="ARBA" id="ARBA00010157"/>
    </source>
</evidence>
<feature type="transmembrane region" description="Helical" evidence="7">
    <location>
        <begin position="333"/>
        <end position="355"/>
    </location>
</feature>
<feature type="transmembrane region" description="Helical" evidence="7">
    <location>
        <begin position="519"/>
        <end position="540"/>
    </location>
</feature>
<feature type="transmembrane region" description="Helical" evidence="7">
    <location>
        <begin position="449"/>
        <end position="469"/>
    </location>
</feature>
<evidence type="ECO:0000256" key="4">
    <source>
        <dbReference type="ARBA" id="ARBA00022692"/>
    </source>
</evidence>